<evidence type="ECO:0008006" key="4">
    <source>
        <dbReference type="Google" id="ProtNLM"/>
    </source>
</evidence>
<feature type="chain" id="PRO_5005808284" description="Metallopeptidase" evidence="1">
    <location>
        <begin position="22"/>
        <end position="239"/>
    </location>
</feature>
<dbReference type="STRING" id="420998.JDO7802_01614"/>
<dbReference type="InterPro" id="IPR025644">
    <property type="entry name" value="DUF4344"/>
</dbReference>
<gene>
    <name evidence="2" type="ORF">JDO7802_01614</name>
</gene>
<protein>
    <recommendedName>
        <fullName evidence="4">Metallopeptidase</fullName>
    </recommendedName>
</protein>
<accession>A0A0M6YI26</accession>
<keyword evidence="3" id="KW-1185">Reference proteome</keyword>
<evidence type="ECO:0000256" key="1">
    <source>
        <dbReference type="SAM" id="SignalP"/>
    </source>
</evidence>
<dbReference type="EMBL" id="CXSU01000011">
    <property type="protein sequence ID" value="CTQ49600.1"/>
    <property type="molecule type" value="Genomic_DNA"/>
</dbReference>
<dbReference type="AlphaFoldDB" id="A0A0M6YI26"/>
<feature type="signal peptide" evidence="1">
    <location>
        <begin position="1"/>
        <end position="21"/>
    </location>
</feature>
<reference evidence="2 3" key="1">
    <citation type="submission" date="2015-07" db="EMBL/GenBank/DDBJ databases">
        <authorList>
            <person name="Noorani M."/>
        </authorList>
    </citation>
    <scope>NUCLEOTIDE SEQUENCE [LARGE SCALE GENOMIC DNA]</scope>
    <source>
        <strain evidence="2 3">CECT 7802</strain>
    </source>
</reference>
<dbReference type="Pfam" id="PF14247">
    <property type="entry name" value="DUF4344"/>
    <property type="match status" value="1"/>
</dbReference>
<name>A0A0M6YI26_9RHOB</name>
<dbReference type="RefSeq" id="WP_055084310.1">
    <property type="nucleotide sequence ID" value="NZ_CXSU01000011.1"/>
</dbReference>
<sequence length="239" mass="26052">MIRPRALSLVGSVLLAWPAVADEIVDDIFVHVVAHEIGHAVLREFDLPLLASEEDMADAFAVVLLADRLPEDATRILTHRVAAHWVENDTPGPFSEYQSDRRRAGQMVCLHHGMVPDARAPELNALGLTEREAAACRDRGPEIGRGWRRLLAPLRLPDGVRATETTLQRGEGLSADGTPSPQAVALAMDLLAAFDWHSQITLALDDCDGSAQWSRNGRIILICDAYLARLATAAREFGG</sequence>
<evidence type="ECO:0000313" key="2">
    <source>
        <dbReference type="EMBL" id="CTQ49600.1"/>
    </source>
</evidence>
<dbReference type="OrthoDB" id="935695at2"/>
<evidence type="ECO:0000313" key="3">
    <source>
        <dbReference type="Proteomes" id="UP000049222"/>
    </source>
</evidence>
<dbReference type="Proteomes" id="UP000049222">
    <property type="component" value="Unassembled WGS sequence"/>
</dbReference>
<keyword evidence="1" id="KW-0732">Signal</keyword>
<proteinExistence type="predicted"/>
<organism evidence="2 3">
    <name type="scientific">Jannaschia donghaensis</name>
    <dbReference type="NCBI Taxonomy" id="420998"/>
    <lineage>
        <taxon>Bacteria</taxon>
        <taxon>Pseudomonadati</taxon>
        <taxon>Pseudomonadota</taxon>
        <taxon>Alphaproteobacteria</taxon>
        <taxon>Rhodobacterales</taxon>
        <taxon>Roseobacteraceae</taxon>
        <taxon>Jannaschia</taxon>
    </lineage>
</organism>